<dbReference type="AlphaFoldDB" id="A0AA88LIS1"/>
<organism evidence="1 2">
    <name type="scientific">Channa striata</name>
    <name type="common">Snakehead murrel</name>
    <name type="synonym">Ophicephalus striatus</name>
    <dbReference type="NCBI Taxonomy" id="64152"/>
    <lineage>
        <taxon>Eukaryota</taxon>
        <taxon>Metazoa</taxon>
        <taxon>Chordata</taxon>
        <taxon>Craniata</taxon>
        <taxon>Vertebrata</taxon>
        <taxon>Euteleostomi</taxon>
        <taxon>Actinopterygii</taxon>
        <taxon>Neopterygii</taxon>
        <taxon>Teleostei</taxon>
        <taxon>Neoteleostei</taxon>
        <taxon>Acanthomorphata</taxon>
        <taxon>Anabantaria</taxon>
        <taxon>Anabantiformes</taxon>
        <taxon>Channoidei</taxon>
        <taxon>Channidae</taxon>
        <taxon>Channa</taxon>
    </lineage>
</organism>
<dbReference type="Proteomes" id="UP001187415">
    <property type="component" value="Unassembled WGS sequence"/>
</dbReference>
<proteinExistence type="predicted"/>
<gene>
    <name evidence="1" type="ORF">Q5P01_000845</name>
</gene>
<name>A0AA88LIS1_CHASR</name>
<comment type="caution">
    <text evidence="1">The sequence shown here is derived from an EMBL/GenBank/DDBJ whole genome shotgun (WGS) entry which is preliminary data.</text>
</comment>
<accession>A0AA88LIS1</accession>
<evidence type="ECO:0000313" key="1">
    <source>
        <dbReference type="EMBL" id="KAK2813476.1"/>
    </source>
</evidence>
<evidence type="ECO:0000313" key="2">
    <source>
        <dbReference type="Proteomes" id="UP001187415"/>
    </source>
</evidence>
<protein>
    <submittedName>
        <fullName evidence="1">Uncharacterized protein</fullName>
    </submittedName>
</protein>
<dbReference type="EMBL" id="JAUPFM010000093">
    <property type="protein sequence ID" value="KAK2813476.1"/>
    <property type="molecule type" value="Genomic_DNA"/>
</dbReference>
<sequence length="83" mass="8782">MHRASPGAFVRARTFALHCVMGEEAFGAVGVFVGEPGSLNLGQSSSCPRIRHEVRSAGSHLEDRRRVQGGHAGMPDRPLCGVG</sequence>
<reference evidence="1" key="1">
    <citation type="submission" date="2023-07" db="EMBL/GenBank/DDBJ databases">
        <title>Chromosome-level Genome Assembly of Striped Snakehead (Channa striata).</title>
        <authorList>
            <person name="Liu H."/>
        </authorList>
    </citation>
    <scope>NUCLEOTIDE SEQUENCE</scope>
    <source>
        <strain evidence="1">Gz</strain>
        <tissue evidence="1">Muscle</tissue>
    </source>
</reference>
<keyword evidence="2" id="KW-1185">Reference proteome</keyword>